<name>A0A1H6FKC4_THEAL</name>
<keyword evidence="3" id="KW-1185">Reference proteome</keyword>
<dbReference type="AlphaFoldDB" id="A0A1H6FKC4"/>
<protein>
    <recommendedName>
        <fullName evidence="4">Phytanoyl-CoA dioxygenase (PhyH)</fullName>
    </recommendedName>
</protein>
<dbReference type="STRING" id="29539.SAMN02745716_0112"/>
<gene>
    <name evidence="2" type="ORF">SAMN02745716_0112</name>
</gene>
<proteinExistence type="predicted"/>
<dbReference type="Proteomes" id="UP000222056">
    <property type="component" value="Unassembled WGS sequence"/>
</dbReference>
<evidence type="ECO:0000313" key="3">
    <source>
        <dbReference type="Proteomes" id="UP000222056"/>
    </source>
</evidence>
<dbReference type="Gene3D" id="2.60.120.620">
    <property type="entry name" value="q2cbj1_9rhob like domain"/>
    <property type="match status" value="1"/>
</dbReference>
<accession>A0A1H6FKC4</accession>
<evidence type="ECO:0000313" key="2">
    <source>
        <dbReference type="EMBL" id="SEH10263.1"/>
    </source>
</evidence>
<reference evidence="3" key="1">
    <citation type="submission" date="2016-10" db="EMBL/GenBank/DDBJ databases">
        <authorList>
            <person name="Varghese N."/>
            <person name="Submissions S."/>
        </authorList>
    </citation>
    <scope>NUCLEOTIDE SEQUENCE [LARGE SCALE GENOMIC DNA]</scope>
    <source>
        <strain evidence="3">ATCC 35263</strain>
    </source>
</reference>
<evidence type="ECO:0000256" key="1">
    <source>
        <dbReference type="SAM" id="MobiDB-lite"/>
    </source>
</evidence>
<sequence>MMRLFRRNRGAEQTTALAERPSNPEQLLSRIAELREQNRRSRELDTERELLRLRHLAANAIIERTASEPPFPEPDFSLLPDNEVLPEFRPEQLSPRLIRAGLLTQGCVLVRGLFDRAAAEEMAREIARAFAERERIMAGDGGDPAYYEPFEPPSEHDVNVGTRAWVREGGGLLAADSPKLAAAMFEMFDQAGIQEIVGGYLGEHPLISIEKTTLREADPHVPGAWHQDGRFMGPVRALNMWVSLSRCGDVAPGLDIVPRRLEHYVATQTDEALLDYQISQKMAEEAAGDVPIVRPIFEPGDVLFFDELCLHQTGSDPTMPNPRYAIECWFFGGSKFPKEYGALAV</sequence>
<dbReference type="RefSeq" id="WP_093115254.1">
    <property type="nucleotide sequence ID" value="NZ_FNWJ01000001.1"/>
</dbReference>
<organism evidence="2 3">
    <name type="scientific">Thermoleophilum album</name>
    <dbReference type="NCBI Taxonomy" id="29539"/>
    <lineage>
        <taxon>Bacteria</taxon>
        <taxon>Bacillati</taxon>
        <taxon>Actinomycetota</taxon>
        <taxon>Thermoleophilia</taxon>
        <taxon>Thermoleophilales</taxon>
        <taxon>Thermoleophilaceae</taxon>
        <taxon>Thermoleophilum</taxon>
    </lineage>
</organism>
<dbReference type="SUPFAM" id="SSF51197">
    <property type="entry name" value="Clavaminate synthase-like"/>
    <property type="match status" value="1"/>
</dbReference>
<feature type="region of interest" description="Disordered" evidence="1">
    <location>
        <begin position="1"/>
        <end position="22"/>
    </location>
</feature>
<dbReference type="EMBL" id="FNWJ01000001">
    <property type="protein sequence ID" value="SEH10263.1"/>
    <property type="molecule type" value="Genomic_DNA"/>
</dbReference>
<evidence type="ECO:0008006" key="4">
    <source>
        <dbReference type="Google" id="ProtNLM"/>
    </source>
</evidence>